<dbReference type="PRINTS" id="PR01407">
    <property type="entry name" value="BUTYPHLNCDUF"/>
</dbReference>
<organism evidence="5 6">
    <name type="scientific">Electrophorus voltai</name>
    <dbReference type="NCBI Taxonomy" id="2609070"/>
    <lineage>
        <taxon>Eukaryota</taxon>
        <taxon>Metazoa</taxon>
        <taxon>Chordata</taxon>
        <taxon>Craniata</taxon>
        <taxon>Vertebrata</taxon>
        <taxon>Euteleostomi</taxon>
        <taxon>Actinopterygii</taxon>
        <taxon>Neopterygii</taxon>
        <taxon>Teleostei</taxon>
        <taxon>Ostariophysi</taxon>
        <taxon>Gymnotiformes</taxon>
        <taxon>Gymnotoidei</taxon>
        <taxon>Gymnotidae</taxon>
        <taxon>Electrophorus</taxon>
    </lineage>
</organism>
<evidence type="ECO:0000256" key="3">
    <source>
        <dbReference type="ARBA" id="ARBA00022833"/>
    </source>
</evidence>
<keyword evidence="2" id="KW-0863">Zinc-finger</keyword>
<dbReference type="GO" id="GO:0008270">
    <property type="term" value="F:zinc ion binding"/>
    <property type="evidence" value="ECO:0007669"/>
    <property type="project" value="UniProtKB-KW"/>
</dbReference>
<name>A0AAD9E4K0_9TELE</name>
<keyword evidence="1" id="KW-0479">Metal-binding</keyword>
<dbReference type="Pfam" id="PF13765">
    <property type="entry name" value="PRY"/>
    <property type="match status" value="1"/>
</dbReference>
<dbReference type="InterPro" id="IPR006574">
    <property type="entry name" value="PRY"/>
</dbReference>
<evidence type="ECO:0000256" key="1">
    <source>
        <dbReference type="ARBA" id="ARBA00022723"/>
    </source>
</evidence>
<dbReference type="EMBL" id="JAROKS010000001">
    <property type="protein sequence ID" value="KAK1806955.1"/>
    <property type="molecule type" value="Genomic_DNA"/>
</dbReference>
<dbReference type="InterPro" id="IPR003879">
    <property type="entry name" value="Butyrophylin_SPRY"/>
</dbReference>
<dbReference type="InterPro" id="IPR043136">
    <property type="entry name" value="B30.2/SPRY_sf"/>
</dbReference>
<dbReference type="InterPro" id="IPR051051">
    <property type="entry name" value="E3_ubiq-ligase_TRIM/RNF"/>
</dbReference>
<keyword evidence="3" id="KW-0862">Zinc</keyword>
<comment type="caution">
    <text evidence="5">The sequence shown here is derived from an EMBL/GenBank/DDBJ whole genome shotgun (WGS) entry which is preliminary data.</text>
</comment>
<evidence type="ECO:0000256" key="2">
    <source>
        <dbReference type="ARBA" id="ARBA00022771"/>
    </source>
</evidence>
<dbReference type="PANTHER" id="PTHR25465">
    <property type="entry name" value="B-BOX DOMAIN CONTAINING"/>
    <property type="match status" value="1"/>
</dbReference>
<sequence>RLYHLRRLRDFRLPSKVLRNFYTCTIESILTGNITVWFGNSTKQDRQALQRVVRSAERITHSELPDLQTTYYQRLEYGGEIRIKPGLRKYACDVTLDPNTANRDLSLSEGNRKVTCVREQQPYPDHAERFDVYNQVVCRESLTAHCYWEAEWRGGGHVSVCWMCVCFARACLLYVDCDRWSSVGKIKEAACSTNGSAGRRLDVWHFMREFAAGVTTDSHQL</sequence>
<reference evidence="5" key="1">
    <citation type="submission" date="2023-03" db="EMBL/GenBank/DDBJ databases">
        <title>Electrophorus voltai genome.</title>
        <authorList>
            <person name="Bian C."/>
        </authorList>
    </citation>
    <scope>NUCLEOTIDE SEQUENCE</scope>
    <source>
        <strain evidence="5">CB-2022</strain>
        <tissue evidence="5">Muscle</tissue>
    </source>
</reference>
<accession>A0AAD9E4K0</accession>
<dbReference type="AlphaFoldDB" id="A0AAD9E4K0"/>
<evidence type="ECO:0000313" key="5">
    <source>
        <dbReference type="EMBL" id="KAK1806955.1"/>
    </source>
</evidence>
<dbReference type="SUPFAM" id="SSF49899">
    <property type="entry name" value="Concanavalin A-like lectins/glucanases"/>
    <property type="match status" value="1"/>
</dbReference>
<dbReference type="Gene3D" id="2.60.120.920">
    <property type="match status" value="1"/>
</dbReference>
<dbReference type="InterPro" id="IPR013320">
    <property type="entry name" value="ConA-like_dom_sf"/>
</dbReference>
<dbReference type="SMART" id="SM00589">
    <property type="entry name" value="PRY"/>
    <property type="match status" value="1"/>
</dbReference>
<evidence type="ECO:0000313" key="6">
    <source>
        <dbReference type="Proteomes" id="UP001239994"/>
    </source>
</evidence>
<gene>
    <name evidence="5" type="ORF">P4O66_005442</name>
</gene>
<feature type="domain" description="SPRY-associated" evidence="4">
    <location>
        <begin position="91"/>
        <end position="143"/>
    </location>
</feature>
<evidence type="ECO:0000259" key="4">
    <source>
        <dbReference type="SMART" id="SM00589"/>
    </source>
</evidence>
<proteinExistence type="predicted"/>
<protein>
    <recommendedName>
        <fullName evidence="4">SPRY-associated domain-containing protein</fullName>
    </recommendedName>
</protein>
<dbReference type="PANTHER" id="PTHR25465:SF14">
    <property type="entry name" value="E3 UBIQUITIN-PROTEIN LIGASE TRIM65"/>
    <property type="match status" value="1"/>
</dbReference>
<dbReference type="Proteomes" id="UP001239994">
    <property type="component" value="Unassembled WGS sequence"/>
</dbReference>
<keyword evidence="6" id="KW-1185">Reference proteome</keyword>
<feature type="non-terminal residue" evidence="5">
    <location>
        <position position="1"/>
    </location>
</feature>